<organism evidence="9 10">
    <name type="scientific">Lachancea meyersii CBS 8951</name>
    <dbReference type="NCBI Taxonomy" id="1266667"/>
    <lineage>
        <taxon>Eukaryota</taxon>
        <taxon>Fungi</taxon>
        <taxon>Dikarya</taxon>
        <taxon>Ascomycota</taxon>
        <taxon>Saccharomycotina</taxon>
        <taxon>Saccharomycetes</taxon>
        <taxon>Saccharomycetales</taxon>
        <taxon>Saccharomycetaceae</taxon>
        <taxon>Lachancea</taxon>
    </lineage>
</organism>
<dbReference type="InterPro" id="IPR039355">
    <property type="entry name" value="Transcription_factor_GATA"/>
</dbReference>
<dbReference type="PANTHER" id="PTHR10071:SF281">
    <property type="entry name" value="BOX A-BINDING FACTOR-RELATED"/>
    <property type="match status" value="1"/>
</dbReference>
<feature type="compositionally biased region" description="Polar residues" evidence="7">
    <location>
        <begin position="400"/>
        <end position="413"/>
    </location>
</feature>
<dbReference type="PANTHER" id="PTHR10071">
    <property type="entry name" value="TRANSCRIPTION FACTOR GATA FAMILY MEMBER"/>
    <property type="match status" value="1"/>
</dbReference>
<dbReference type="GO" id="GO:0008270">
    <property type="term" value="F:zinc ion binding"/>
    <property type="evidence" value="ECO:0007669"/>
    <property type="project" value="UniProtKB-KW"/>
</dbReference>
<evidence type="ECO:0000256" key="3">
    <source>
        <dbReference type="ARBA" id="ARBA00022771"/>
    </source>
</evidence>
<sequence length="559" mass="60056">MTKTSVAVMSPSESGTSAAVDATPNPSGGPMCKNCHTLTTPLWRRNEHGAVLCNACGLFLKLHGRPRPISLKTDVIKPRNRKSTHSAANSSPIMLHQSGSESRKKETKKRKIQDPREISAAETLETILQFENGPRQPTKLPDSHSGEPTAGHGSGVGNMHVWRKIVPAAGQTTSPSPLGATTPQSKIPAPQHINGPLPHLSILLESVKTADERSQSQAQRIQEVPTSSVDPEILKQQYQEQRGLSSPPPQSNRNQAPPLASPNASASGTQLALSHPQSNTSQRSDSGRSNPSAAQDSQFKEHSRQELNDNYQNVSTQPNVASTRAGGEVAQVPQMHMASINEILNNQKPTYENSGIYVSSMSGKKPGSGMASRAQSPELHSGLSNGHFSHVLQQNSLELAGVHQSQSGSQTSDSPPPIDIQTSGFMGPSPSKGNNSALKGGRTGGVDAGQQRKRSEREMANSQQQLEEGEKPQQRSGTDYGANTYTHASTSRGSRHSSDEAPTPSSASLISLLQGQEEMIKLKTRISELELVTDLYKRHILELDAKCRGLEEKLYDVGK</sequence>
<dbReference type="CDD" id="cd00202">
    <property type="entry name" value="ZnF_GATA"/>
    <property type="match status" value="1"/>
</dbReference>
<dbReference type="InterPro" id="IPR000679">
    <property type="entry name" value="Znf_GATA"/>
</dbReference>
<feature type="compositionally biased region" description="Polar residues" evidence="7">
    <location>
        <begin position="170"/>
        <end position="185"/>
    </location>
</feature>
<dbReference type="PROSITE" id="PS00344">
    <property type="entry name" value="GATA_ZN_FINGER_1"/>
    <property type="match status" value="1"/>
</dbReference>
<keyword evidence="4" id="KW-0862">Zinc</keyword>
<evidence type="ECO:0000256" key="6">
    <source>
        <dbReference type="PROSITE-ProRule" id="PRU00094"/>
    </source>
</evidence>
<dbReference type="Proteomes" id="UP000191144">
    <property type="component" value="Chromosome G"/>
</dbReference>
<dbReference type="SUPFAM" id="SSF57716">
    <property type="entry name" value="Glucocorticoid receptor-like (DNA-binding domain)"/>
    <property type="match status" value="1"/>
</dbReference>
<proteinExistence type="predicted"/>
<feature type="region of interest" description="Disordered" evidence="7">
    <location>
        <begin position="170"/>
        <end position="305"/>
    </location>
</feature>
<dbReference type="FunFam" id="3.30.50.10:FF:000007">
    <property type="entry name" value="Nitrogen regulatory AreA, N-terminal"/>
    <property type="match status" value="1"/>
</dbReference>
<dbReference type="PROSITE" id="PS50114">
    <property type="entry name" value="GATA_ZN_FINGER_2"/>
    <property type="match status" value="1"/>
</dbReference>
<evidence type="ECO:0000313" key="10">
    <source>
        <dbReference type="Proteomes" id="UP000191144"/>
    </source>
</evidence>
<dbReference type="EMBL" id="LT598484">
    <property type="protein sequence ID" value="SCV01875.1"/>
    <property type="molecule type" value="Genomic_DNA"/>
</dbReference>
<evidence type="ECO:0000313" key="9">
    <source>
        <dbReference type="EMBL" id="SCV01875.1"/>
    </source>
</evidence>
<feature type="domain" description="GATA-type" evidence="8">
    <location>
        <begin position="26"/>
        <end position="79"/>
    </location>
</feature>
<feature type="compositionally biased region" description="Low complexity" evidence="7">
    <location>
        <begin position="359"/>
        <end position="372"/>
    </location>
</feature>
<keyword evidence="3 6" id="KW-0863">Zinc-finger</keyword>
<comment type="subcellular location">
    <subcellularLocation>
        <location evidence="1">Nucleus</location>
    </subcellularLocation>
</comment>
<dbReference type="Gene3D" id="3.30.50.10">
    <property type="entry name" value="Erythroid Transcription Factor GATA-1, subunit A"/>
    <property type="match status" value="1"/>
</dbReference>
<dbReference type="SMART" id="SM00401">
    <property type="entry name" value="ZnF_GATA"/>
    <property type="match status" value="1"/>
</dbReference>
<dbReference type="GO" id="GO:0005634">
    <property type="term" value="C:nucleus"/>
    <property type="evidence" value="ECO:0007669"/>
    <property type="project" value="UniProtKB-SubCell"/>
</dbReference>
<evidence type="ECO:0000256" key="4">
    <source>
        <dbReference type="ARBA" id="ARBA00022833"/>
    </source>
</evidence>
<dbReference type="PRINTS" id="PR00619">
    <property type="entry name" value="GATAZNFINGER"/>
</dbReference>
<evidence type="ECO:0000256" key="5">
    <source>
        <dbReference type="ARBA" id="ARBA00023242"/>
    </source>
</evidence>
<dbReference type="AlphaFoldDB" id="A0A1G4KC43"/>
<evidence type="ECO:0000256" key="2">
    <source>
        <dbReference type="ARBA" id="ARBA00022723"/>
    </source>
</evidence>
<keyword evidence="2" id="KW-0479">Metal-binding</keyword>
<keyword evidence="10" id="KW-1185">Reference proteome</keyword>
<protein>
    <submittedName>
        <fullName evidence="9">LAME_0G19086g1_1</fullName>
    </submittedName>
</protein>
<dbReference type="GO" id="GO:0000122">
    <property type="term" value="P:negative regulation of transcription by RNA polymerase II"/>
    <property type="evidence" value="ECO:0007669"/>
    <property type="project" value="TreeGrafter"/>
</dbReference>
<evidence type="ECO:0000259" key="8">
    <source>
        <dbReference type="PROSITE" id="PS50114"/>
    </source>
</evidence>
<feature type="region of interest" description="Disordered" evidence="7">
    <location>
        <begin position="355"/>
        <end position="386"/>
    </location>
</feature>
<dbReference type="Pfam" id="PF00320">
    <property type="entry name" value="GATA"/>
    <property type="match status" value="1"/>
</dbReference>
<feature type="compositionally biased region" description="Polar residues" evidence="7">
    <location>
        <begin position="215"/>
        <end position="229"/>
    </location>
</feature>
<feature type="compositionally biased region" description="Polar residues" evidence="7">
    <location>
        <begin position="1"/>
        <end position="17"/>
    </location>
</feature>
<dbReference type="OrthoDB" id="515401at2759"/>
<dbReference type="GO" id="GO:0045944">
    <property type="term" value="P:positive regulation of transcription by RNA polymerase II"/>
    <property type="evidence" value="ECO:0007669"/>
    <property type="project" value="TreeGrafter"/>
</dbReference>
<evidence type="ECO:0000256" key="7">
    <source>
        <dbReference type="SAM" id="MobiDB-lite"/>
    </source>
</evidence>
<dbReference type="GO" id="GO:0000981">
    <property type="term" value="F:DNA-binding transcription factor activity, RNA polymerase II-specific"/>
    <property type="evidence" value="ECO:0007669"/>
    <property type="project" value="TreeGrafter"/>
</dbReference>
<feature type="region of interest" description="Disordered" evidence="7">
    <location>
        <begin position="1"/>
        <end position="26"/>
    </location>
</feature>
<accession>A0A1G4KC43</accession>
<name>A0A1G4KC43_9SACH</name>
<evidence type="ECO:0000256" key="1">
    <source>
        <dbReference type="ARBA" id="ARBA00004123"/>
    </source>
</evidence>
<dbReference type="GO" id="GO:0000978">
    <property type="term" value="F:RNA polymerase II cis-regulatory region sequence-specific DNA binding"/>
    <property type="evidence" value="ECO:0007669"/>
    <property type="project" value="TreeGrafter"/>
</dbReference>
<feature type="region of interest" description="Disordered" evidence="7">
    <location>
        <begin position="400"/>
        <end position="506"/>
    </location>
</feature>
<feature type="compositionally biased region" description="Polar residues" evidence="7">
    <location>
        <begin position="268"/>
        <end position="297"/>
    </location>
</feature>
<gene>
    <name evidence="9" type="ORF">LAME_0G19086G</name>
</gene>
<reference evidence="10" key="1">
    <citation type="submission" date="2016-03" db="EMBL/GenBank/DDBJ databases">
        <authorList>
            <person name="Devillers Hugo."/>
        </authorList>
    </citation>
    <scope>NUCLEOTIDE SEQUENCE [LARGE SCALE GENOMIC DNA]</scope>
</reference>
<feature type="compositionally biased region" description="Polar residues" evidence="7">
    <location>
        <begin position="474"/>
        <end position="492"/>
    </location>
</feature>
<feature type="region of interest" description="Disordered" evidence="7">
    <location>
        <begin position="71"/>
        <end position="157"/>
    </location>
</feature>
<feature type="compositionally biased region" description="Low complexity" evidence="7">
    <location>
        <begin position="256"/>
        <end position="267"/>
    </location>
</feature>
<keyword evidence="5" id="KW-0539">Nucleus</keyword>
<dbReference type="InterPro" id="IPR013088">
    <property type="entry name" value="Znf_NHR/GATA"/>
</dbReference>